<dbReference type="GO" id="GO:0006629">
    <property type="term" value="P:lipid metabolic process"/>
    <property type="evidence" value="ECO:0007669"/>
    <property type="project" value="InterPro"/>
</dbReference>
<evidence type="ECO:0000259" key="1">
    <source>
        <dbReference type="PROSITE" id="PS51704"/>
    </source>
</evidence>
<sequence length="337" mass="37683">MLFLSSVLHGQVVTHRYVTLDNYRIPLAKKGAVIGRVIAVNDAKVARVKLIHDTSKLFNVSEDGVIRLRKGRALYAGKGGHAFGITLQISGKSYPFELVKDEFLTNKVIAHRGAWRKVGVMQNSIRSFQHAVELGCEGSEFDVWLSGDGVVVLSHDPHIGGLTVEESTAKDLYASTLSNGDPVPSLVEFITIATKQNKTKMVLEIKPSPTGKALALADSVISIVHRMKAQAYIEYISFDYAVLKRIRELDKSAKTAYLYGDKTVEELKKDGITGLDYDFYKYRKDTELVEKAKRLGLTTNVWTVNEEQELLKYLRSDVDMITTDEPELLLHLINQLK</sequence>
<dbReference type="Pfam" id="PF03009">
    <property type="entry name" value="GDPD"/>
    <property type="match status" value="1"/>
</dbReference>
<dbReference type="RefSeq" id="WP_200811731.1">
    <property type="nucleotide sequence ID" value="NZ_FXAU01000001.1"/>
</dbReference>
<proteinExistence type="predicted"/>
<dbReference type="PROSITE" id="PS50007">
    <property type="entry name" value="PIPLC_X_DOMAIN"/>
    <property type="match status" value="1"/>
</dbReference>
<dbReference type="STRING" id="561061.SAMN05660862_0479"/>
<dbReference type="PANTHER" id="PTHR46211">
    <property type="entry name" value="GLYCEROPHOSPHORYL DIESTER PHOSPHODIESTERASE"/>
    <property type="match status" value="1"/>
</dbReference>
<evidence type="ECO:0000313" key="2">
    <source>
        <dbReference type="EMBL" id="SMG09718.1"/>
    </source>
</evidence>
<organism evidence="2 3">
    <name type="scientific">Sphingobacterium psychroaquaticum</name>
    <dbReference type="NCBI Taxonomy" id="561061"/>
    <lineage>
        <taxon>Bacteria</taxon>
        <taxon>Pseudomonadati</taxon>
        <taxon>Bacteroidota</taxon>
        <taxon>Sphingobacteriia</taxon>
        <taxon>Sphingobacteriales</taxon>
        <taxon>Sphingobacteriaceae</taxon>
        <taxon>Sphingobacterium</taxon>
    </lineage>
</organism>
<dbReference type="EMBL" id="FXAU01000001">
    <property type="protein sequence ID" value="SMG09718.1"/>
    <property type="molecule type" value="Genomic_DNA"/>
</dbReference>
<dbReference type="Gene3D" id="3.20.20.190">
    <property type="entry name" value="Phosphatidylinositol (PI) phosphodiesterase"/>
    <property type="match status" value="1"/>
</dbReference>
<name>A0A1X7I7A0_9SPHI</name>
<accession>A0A1X7I7A0</accession>
<feature type="domain" description="GP-PDE" evidence="1">
    <location>
        <begin position="106"/>
        <end position="333"/>
    </location>
</feature>
<dbReference type="Proteomes" id="UP000192980">
    <property type="component" value="Unassembled WGS sequence"/>
</dbReference>
<dbReference type="SUPFAM" id="SSF51695">
    <property type="entry name" value="PLC-like phosphodiesterases"/>
    <property type="match status" value="1"/>
</dbReference>
<dbReference type="InterPro" id="IPR030395">
    <property type="entry name" value="GP_PDE_dom"/>
</dbReference>
<dbReference type="PANTHER" id="PTHR46211:SF1">
    <property type="entry name" value="GLYCEROPHOSPHODIESTER PHOSPHODIESTERASE, CYTOPLASMIC"/>
    <property type="match status" value="1"/>
</dbReference>
<protein>
    <submittedName>
        <fullName evidence="2">Glycerophosphoryl diester phosphodiesterase family protein</fullName>
    </submittedName>
</protein>
<keyword evidence="3" id="KW-1185">Reference proteome</keyword>
<dbReference type="InterPro" id="IPR017946">
    <property type="entry name" value="PLC-like_Pdiesterase_TIM-brl"/>
</dbReference>
<dbReference type="AlphaFoldDB" id="A0A1X7I7A0"/>
<gene>
    <name evidence="2" type="ORF">SAMN05660862_0479</name>
</gene>
<dbReference type="PROSITE" id="PS51704">
    <property type="entry name" value="GP_PDE"/>
    <property type="match status" value="1"/>
</dbReference>
<reference evidence="2 3" key="1">
    <citation type="submission" date="2017-04" db="EMBL/GenBank/DDBJ databases">
        <authorList>
            <person name="Afonso C.L."/>
            <person name="Miller P.J."/>
            <person name="Scott M.A."/>
            <person name="Spackman E."/>
            <person name="Goraichik I."/>
            <person name="Dimitrov K.M."/>
            <person name="Suarez D.L."/>
            <person name="Swayne D.E."/>
        </authorList>
    </citation>
    <scope>NUCLEOTIDE SEQUENCE [LARGE SCALE GENOMIC DNA]</scope>
    <source>
        <strain evidence="2 3">DSM 22418</strain>
    </source>
</reference>
<evidence type="ECO:0000313" key="3">
    <source>
        <dbReference type="Proteomes" id="UP000192980"/>
    </source>
</evidence>
<dbReference type="GO" id="GO:0008081">
    <property type="term" value="F:phosphoric diester hydrolase activity"/>
    <property type="evidence" value="ECO:0007669"/>
    <property type="project" value="InterPro"/>
</dbReference>